<feature type="region of interest" description="Disordered" evidence="2">
    <location>
        <begin position="315"/>
        <end position="357"/>
    </location>
</feature>
<evidence type="ECO:0000313" key="4">
    <source>
        <dbReference type="EMBL" id="KAF7831016.1"/>
    </source>
</evidence>
<evidence type="ECO:0000256" key="1">
    <source>
        <dbReference type="PROSITE-ProRule" id="PRU00047"/>
    </source>
</evidence>
<keyword evidence="1" id="KW-0479">Metal-binding</keyword>
<dbReference type="OrthoDB" id="1418158at2759"/>
<feature type="compositionally biased region" description="Polar residues" evidence="2">
    <location>
        <begin position="347"/>
        <end position="356"/>
    </location>
</feature>
<keyword evidence="1" id="KW-0862">Zinc</keyword>
<dbReference type="PROSITE" id="PS50158">
    <property type="entry name" value="ZF_CCHC"/>
    <property type="match status" value="1"/>
</dbReference>
<dbReference type="InterPro" id="IPR040256">
    <property type="entry name" value="At4g02000-like"/>
</dbReference>
<dbReference type="GO" id="GO:0016740">
    <property type="term" value="F:transferase activity"/>
    <property type="evidence" value="ECO:0007669"/>
    <property type="project" value="UniProtKB-KW"/>
</dbReference>
<comment type="caution">
    <text evidence="4">The sequence shown here is derived from an EMBL/GenBank/DDBJ whole genome shotgun (WGS) entry which is preliminary data.</text>
</comment>
<evidence type="ECO:0000256" key="2">
    <source>
        <dbReference type="SAM" id="MobiDB-lite"/>
    </source>
</evidence>
<keyword evidence="5" id="KW-1185">Reference proteome</keyword>
<dbReference type="PANTHER" id="PTHR31286:SF180">
    <property type="entry name" value="OS10G0362600 PROTEIN"/>
    <property type="match status" value="1"/>
</dbReference>
<dbReference type="AlphaFoldDB" id="A0A834U1R3"/>
<keyword evidence="4" id="KW-0670">Pyruvate</keyword>
<dbReference type="InterPro" id="IPR025558">
    <property type="entry name" value="DUF4283"/>
</dbReference>
<keyword evidence="1" id="KW-0863">Zinc-finger</keyword>
<feature type="domain" description="CCHC-type" evidence="3">
    <location>
        <begin position="203"/>
        <end position="216"/>
    </location>
</feature>
<organism evidence="4 5">
    <name type="scientific">Senna tora</name>
    <dbReference type="NCBI Taxonomy" id="362788"/>
    <lineage>
        <taxon>Eukaryota</taxon>
        <taxon>Viridiplantae</taxon>
        <taxon>Streptophyta</taxon>
        <taxon>Embryophyta</taxon>
        <taxon>Tracheophyta</taxon>
        <taxon>Spermatophyta</taxon>
        <taxon>Magnoliopsida</taxon>
        <taxon>eudicotyledons</taxon>
        <taxon>Gunneridae</taxon>
        <taxon>Pentapetalae</taxon>
        <taxon>rosids</taxon>
        <taxon>fabids</taxon>
        <taxon>Fabales</taxon>
        <taxon>Fabaceae</taxon>
        <taxon>Caesalpinioideae</taxon>
        <taxon>Cassia clade</taxon>
        <taxon>Senna</taxon>
    </lineage>
</organism>
<proteinExistence type="predicted"/>
<dbReference type="PANTHER" id="PTHR31286">
    <property type="entry name" value="GLYCINE-RICH CELL WALL STRUCTURAL PROTEIN 1.8-LIKE"/>
    <property type="match status" value="1"/>
</dbReference>
<accession>A0A834U1R3</accession>
<dbReference type="InterPro" id="IPR001878">
    <property type="entry name" value="Znf_CCHC"/>
</dbReference>
<keyword evidence="4" id="KW-0808">Transferase</keyword>
<dbReference type="GO" id="GO:0008270">
    <property type="term" value="F:zinc ion binding"/>
    <property type="evidence" value="ECO:0007669"/>
    <property type="project" value="UniProtKB-KW"/>
</dbReference>
<reference evidence="4" key="1">
    <citation type="submission" date="2020-09" db="EMBL/GenBank/DDBJ databases">
        <title>Genome-Enabled Discovery of Anthraquinone Biosynthesis in Senna tora.</title>
        <authorList>
            <person name="Kang S.-H."/>
            <person name="Pandey R.P."/>
            <person name="Lee C.-M."/>
            <person name="Sim J.-S."/>
            <person name="Jeong J.-T."/>
            <person name="Choi B.-S."/>
            <person name="Jung M."/>
            <person name="Ginzburg D."/>
            <person name="Zhao K."/>
            <person name="Won S.Y."/>
            <person name="Oh T.-J."/>
            <person name="Yu Y."/>
            <person name="Kim N.-H."/>
            <person name="Lee O.R."/>
            <person name="Lee T.-H."/>
            <person name="Bashyal P."/>
            <person name="Kim T.-S."/>
            <person name="Lee W.-H."/>
            <person name="Kawkins C."/>
            <person name="Kim C.-K."/>
            <person name="Kim J.S."/>
            <person name="Ahn B.O."/>
            <person name="Rhee S.Y."/>
            <person name="Sohng J.K."/>
        </authorList>
    </citation>
    <scope>NUCLEOTIDE SEQUENCE</scope>
    <source>
        <tissue evidence="4">Leaf</tissue>
    </source>
</reference>
<gene>
    <name evidence="4" type="ORF">G2W53_013349</name>
</gene>
<evidence type="ECO:0000259" key="3">
    <source>
        <dbReference type="PROSITE" id="PS50158"/>
    </source>
</evidence>
<dbReference type="Proteomes" id="UP000634136">
    <property type="component" value="Unassembled WGS sequence"/>
</dbReference>
<dbReference type="EMBL" id="JAAIUW010000005">
    <property type="protein sequence ID" value="KAF7831016.1"/>
    <property type="molecule type" value="Genomic_DNA"/>
</dbReference>
<protein>
    <submittedName>
        <fullName evidence="4">Pyruvate carboxyltransferase</fullName>
    </submittedName>
</protein>
<sequence length="776" mass="89458">MAYVGSPDNHFVFPAYTSSSSSNTGSSNGNVENAPQYIFPRQGPLLDLKDQFVAVQRSLWANRVIAALIDAKDMPIFRLQAIIDNNWKLLGNVHVRAKVRNFFILEFETIPDRIFMLTKGPWAIQNSLLVLDKWRPGLTVEDFRMEKIAVWFRFYGVPLEYMCDSITELIGETVAPVNGVYFPMEDGRKIWVDIIPERTYRVCEQCGRIGHLSGDCNWSVTRTTYEMDEQRHRIYEKLGTPYWMQSHYMHFQCPRRKTPYWHLRPTTRVQAEFDEFGEMYRVTDLRHPQNHNIIDADWTSDSLDSDEMYVLHEIPVPEPPPENNQNVDQDYSQGTVQSDPMDVDQGGTENQETASQPMDKLHVVDTVQEENGEPTSQTLIKSQMASDKRSSFDQIDADVVISEALNAPNFMYPNEPIISDTRKDLEANSNPGTEDAHHALNDTSNILMNLSQMGDTAKNTFAELANYLYKNQIGPKQTIKLGQQLMSAQNGKLTTLDSTNFQGLLDPKEPDLGLHESTELTIDRLMSYAGKMTHLFNNNYKAWYAKIIENGYMIDDNEWNYLNSKSELGLALVGKNTDGEKDFIWDLFCCRLGLYPKFKWFLCTIFYSPSIKGPFISNPFNWYFLLNFWAYEMESSLLRNQLTFRPPIIWIKTDKKLAISLKRKRIEEICSREFEAWKQKRQKKEVHAKNAGEVTTNLFSWGNHSTLLTDRRLHPQTKNKLSYQSKDAGNNNRPKLLKLDFFNLAAPVLIALIREHDLVILNGFGEAVPQQPPKRP</sequence>
<dbReference type="GO" id="GO:0003676">
    <property type="term" value="F:nucleic acid binding"/>
    <property type="evidence" value="ECO:0007669"/>
    <property type="project" value="InterPro"/>
</dbReference>
<evidence type="ECO:0000313" key="5">
    <source>
        <dbReference type="Proteomes" id="UP000634136"/>
    </source>
</evidence>
<name>A0A834U1R3_9FABA</name>
<dbReference type="Pfam" id="PF14111">
    <property type="entry name" value="DUF4283"/>
    <property type="match status" value="1"/>
</dbReference>